<name>A0ABP0TTV5_9BRYO</name>
<dbReference type="PANTHER" id="PTHR13168">
    <property type="entry name" value="ASSOCIATE OF C-MYC AMY-1"/>
    <property type="match status" value="1"/>
</dbReference>
<gene>
    <name evidence="4" type="ORF">CSSPTR1EN2_LOCUS7590</name>
</gene>
<keyword evidence="5" id="KW-1185">Reference proteome</keyword>
<dbReference type="Proteomes" id="UP001497512">
    <property type="component" value="Chromosome 14"/>
</dbReference>
<dbReference type="InterPro" id="IPR026060">
    <property type="entry name" value="AMY1"/>
</dbReference>
<dbReference type="PRINTS" id="PR02028">
    <property type="entry name" value="CMYCBINDINGP"/>
</dbReference>
<evidence type="ECO:0000256" key="2">
    <source>
        <dbReference type="ARBA" id="ARBA00009389"/>
    </source>
</evidence>
<dbReference type="PANTHER" id="PTHR13168:SF0">
    <property type="entry name" value="C-MYC-BINDING PROTEIN"/>
    <property type="match status" value="1"/>
</dbReference>
<comment type="similarity">
    <text evidence="2">Belongs to the AMY1 family.</text>
</comment>
<protein>
    <recommendedName>
        <fullName evidence="6">c-Myc-binding protein</fullName>
    </recommendedName>
</protein>
<evidence type="ECO:0000256" key="1">
    <source>
        <dbReference type="ARBA" id="ARBA00004123"/>
    </source>
</evidence>
<comment type="subcellular location">
    <subcellularLocation>
        <location evidence="1">Nucleus</location>
    </subcellularLocation>
</comment>
<accession>A0ABP0TTV5</accession>
<sequence length="133" mass="14945">MLLWSVLSSHHRLNQLHRIPVLCGKKRLASESKKEAFRKYLEASGVLEALTKVLVALYEEHEKPPIALEFVRHALGGPTVAEHDKLKKDLVELQVKYNLLLSQHEECCRQLQLLQPPMEDAASPSPSAPPANP</sequence>
<keyword evidence="3" id="KW-0539">Nucleus</keyword>
<proteinExistence type="inferred from homology"/>
<organism evidence="4 5">
    <name type="scientific">Sphagnum troendelagicum</name>
    <dbReference type="NCBI Taxonomy" id="128251"/>
    <lineage>
        <taxon>Eukaryota</taxon>
        <taxon>Viridiplantae</taxon>
        <taxon>Streptophyta</taxon>
        <taxon>Embryophyta</taxon>
        <taxon>Bryophyta</taxon>
        <taxon>Sphagnophytina</taxon>
        <taxon>Sphagnopsida</taxon>
        <taxon>Sphagnales</taxon>
        <taxon>Sphagnaceae</taxon>
        <taxon>Sphagnum</taxon>
    </lineage>
</organism>
<evidence type="ECO:0000313" key="5">
    <source>
        <dbReference type="Proteomes" id="UP001497512"/>
    </source>
</evidence>
<reference evidence="4" key="1">
    <citation type="submission" date="2024-02" db="EMBL/GenBank/DDBJ databases">
        <authorList>
            <consortium name="ELIXIR-Norway"/>
            <consortium name="Elixir Norway"/>
        </authorList>
    </citation>
    <scope>NUCLEOTIDE SEQUENCE</scope>
</reference>
<evidence type="ECO:0000256" key="3">
    <source>
        <dbReference type="ARBA" id="ARBA00023242"/>
    </source>
</evidence>
<evidence type="ECO:0000313" key="4">
    <source>
        <dbReference type="EMBL" id="CAK9204846.1"/>
    </source>
</evidence>
<evidence type="ECO:0008006" key="6">
    <source>
        <dbReference type="Google" id="ProtNLM"/>
    </source>
</evidence>
<dbReference type="EMBL" id="OZ019906">
    <property type="protein sequence ID" value="CAK9204846.1"/>
    <property type="molecule type" value="Genomic_DNA"/>
</dbReference>